<dbReference type="RefSeq" id="WP_186949341.1">
    <property type="nucleotide sequence ID" value="NZ_JACOGF010000013.1"/>
</dbReference>
<proteinExistence type="predicted"/>
<comment type="caution">
    <text evidence="1">The sequence shown here is derived from an EMBL/GenBank/DDBJ whole genome shotgun (WGS) entry which is preliminary data.</text>
</comment>
<protein>
    <submittedName>
        <fullName evidence="1">Uncharacterized protein</fullName>
    </submittedName>
</protein>
<sequence>MRIGGYLEMRISGCFMMPIGGYFEIRIAGHFAVRNHGYFYENTQISPPSACLRILATQKSDKVSISPSLEQLMYSLEHIEYKKLAINMLAKKT</sequence>
<evidence type="ECO:0000313" key="1">
    <source>
        <dbReference type="EMBL" id="MBC3920075.1"/>
    </source>
</evidence>
<accession>A0ABR6ZW34</accession>
<dbReference type="Proteomes" id="UP000650424">
    <property type="component" value="Unassembled WGS sequence"/>
</dbReference>
<keyword evidence="2" id="KW-1185">Reference proteome</keyword>
<dbReference type="EMBL" id="JACOGF010000013">
    <property type="protein sequence ID" value="MBC3920075.1"/>
    <property type="molecule type" value="Genomic_DNA"/>
</dbReference>
<name>A0ABR6ZW34_9BURK</name>
<gene>
    <name evidence="1" type="ORF">H8L32_21590</name>
</gene>
<organism evidence="1 2">
    <name type="scientific">Undibacterium hunanense</name>
    <dbReference type="NCBI Taxonomy" id="2762292"/>
    <lineage>
        <taxon>Bacteria</taxon>
        <taxon>Pseudomonadati</taxon>
        <taxon>Pseudomonadota</taxon>
        <taxon>Betaproteobacteria</taxon>
        <taxon>Burkholderiales</taxon>
        <taxon>Oxalobacteraceae</taxon>
        <taxon>Undibacterium</taxon>
    </lineage>
</organism>
<evidence type="ECO:0000313" key="2">
    <source>
        <dbReference type="Proteomes" id="UP000650424"/>
    </source>
</evidence>
<reference evidence="1 2" key="1">
    <citation type="submission" date="2020-08" db="EMBL/GenBank/DDBJ databases">
        <title>Novel species isolated from subtropical streams in China.</title>
        <authorList>
            <person name="Lu H."/>
        </authorList>
    </citation>
    <scope>NUCLEOTIDE SEQUENCE [LARGE SCALE GENOMIC DNA]</scope>
    <source>
        <strain evidence="1 2">CY18W</strain>
    </source>
</reference>